<gene>
    <name evidence="5" type="ORF">JRU67_06235</name>
</gene>
<organism evidence="5 6">
    <name type="scientific">Mammaliicoccus sciuri</name>
    <name type="common">Staphylococcus sciuri</name>
    <dbReference type="NCBI Taxonomy" id="1296"/>
    <lineage>
        <taxon>Bacteria</taxon>
        <taxon>Bacillati</taxon>
        <taxon>Bacillota</taxon>
        <taxon>Bacilli</taxon>
        <taxon>Bacillales</taxon>
        <taxon>Staphylococcaceae</taxon>
        <taxon>Mammaliicoccus</taxon>
    </lineage>
</organism>
<evidence type="ECO:0000259" key="4">
    <source>
        <dbReference type="Pfam" id="PF25888"/>
    </source>
</evidence>
<dbReference type="RefSeq" id="WP_107634021.1">
    <property type="nucleotide sequence ID" value="NZ_CP069389.1"/>
</dbReference>
<evidence type="ECO:0000256" key="2">
    <source>
        <dbReference type="SAM" id="MobiDB-lite"/>
    </source>
</evidence>
<dbReference type="Pfam" id="PF25888">
    <property type="entry name" value="WHD_DnaB"/>
    <property type="match status" value="1"/>
</dbReference>
<evidence type="ECO:0000259" key="3">
    <source>
        <dbReference type="Pfam" id="PF07261"/>
    </source>
</evidence>
<protein>
    <submittedName>
        <fullName evidence="5">DnaD domain protein</fullName>
    </submittedName>
</protein>
<dbReference type="InterPro" id="IPR058660">
    <property type="entry name" value="WHD_DnaB"/>
</dbReference>
<dbReference type="Pfam" id="PF07261">
    <property type="entry name" value="DnaB_2"/>
    <property type="match status" value="1"/>
</dbReference>
<feature type="domain" description="DnaB/C C-terminal" evidence="3">
    <location>
        <begin position="323"/>
        <end position="382"/>
    </location>
</feature>
<proteinExistence type="inferred from homology"/>
<evidence type="ECO:0000313" key="5">
    <source>
        <dbReference type="EMBL" id="QRN92371.1"/>
    </source>
</evidence>
<accession>A0AB37HR66</accession>
<dbReference type="InterPro" id="IPR006343">
    <property type="entry name" value="DnaB/C_C"/>
</dbReference>
<comment type="similarity">
    <text evidence="1">Belongs to the DnaB/DnaD family.</text>
</comment>
<dbReference type="Proteomes" id="UP000640299">
    <property type="component" value="Chromosome"/>
</dbReference>
<feature type="compositionally biased region" description="Basic and acidic residues" evidence="2">
    <location>
        <begin position="424"/>
        <end position="444"/>
    </location>
</feature>
<feature type="domain" description="Replicative helicase loading/DNA remodeling protein DnaB N-terminal winged helix" evidence="4">
    <location>
        <begin position="8"/>
        <end position="259"/>
    </location>
</feature>
<name>A0AB37HR66_MAMSC</name>
<reference evidence="5" key="1">
    <citation type="submission" date="2021-02" db="EMBL/GenBank/DDBJ databases">
        <title>cfr and optrA-positive Staphylococcus spp.</title>
        <authorList>
            <person name="Chen L."/>
        </authorList>
    </citation>
    <scope>NUCLEOTIDE SEQUENCE</scope>
    <source>
        <strain evidence="5">GDQ20D70P</strain>
    </source>
</reference>
<feature type="region of interest" description="Disordered" evidence="2">
    <location>
        <begin position="423"/>
        <end position="444"/>
    </location>
</feature>
<dbReference type="EMBL" id="CP069389">
    <property type="protein sequence ID" value="QRN92371.1"/>
    <property type="molecule type" value="Genomic_DNA"/>
</dbReference>
<sequence length="462" mass="54350">MAEYFSGIKPSDGFYVKSNYNYTHVHQDILVSLYTPLIGTDAIGVYLYLSQFNYHHETEAYNHYTIMNDLRINLSSFRDALDLLEGIGLLKTYFKTNQEAQSFIYQLEQPATAEQFFNDPLLSVFLYQQIGKARYIRLKNRYKDYSVTTQGFHEVTKKFTDVFKVPKLTNVEQQDDINIRPEYKSKGLDLSDVQFDFEMLELLLSNHLISKEILNKQTKEVIIQIATLYGITPVEMKSIILKSITQNQTISLQDLRKHARTIYQIEHDGQYPELDLKNEKPKANTQSENTEVNSLKSWFEMLDNTSPIDVLSSFTQSEPTIAQKRTVEDIITREKLPYGVINILLEYVMFTNDMQLPKAYIEEIASNWKKLKISSAEEAYYHIKKRDKDIKDKVERKKERKENTNIPYVLRSIEKTPEWLLKQKASESTKEDKPKEEEYDPKFEKEKQALLKEMEEFWKEDD</sequence>
<evidence type="ECO:0000313" key="6">
    <source>
        <dbReference type="Proteomes" id="UP000640299"/>
    </source>
</evidence>
<dbReference type="AlphaFoldDB" id="A0AB37HR66"/>
<evidence type="ECO:0000256" key="1">
    <source>
        <dbReference type="ARBA" id="ARBA00093462"/>
    </source>
</evidence>